<organism evidence="1 2">
    <name type="scientific">Paramuricea clavata</name>
    <name type="common">Red gorgonian</name>
    <name type="synonym">Violescent sea-whip</name>
    <dbReference type="NCBI Taxonomy" id="317549"/>
    <lineage>
        <taxon>Eukaryota</taxon>
        <taxon>Metazoa</taxon>
        <taxon>Cnidaria</taxon>
        <taxon>Anthozoa</taxon>
        <taxon>Octocorallia</taxon>
        <taxon>Malacalcyonacea</taxon>
        <taxon>Plexauridae</taxon>
        <taxon>Paramuricea</taxon>
    </lineage>
</organism>
<sequence>MADEVLYTISEVRNEEDLNNRDLGMASTINIEYEAIPTFEEIRTKLIPLVKTDAWFKSIKDHLQKANAATQSVFYKPLNNISRIEYGFTVAILCGGDQYHYVLNSYLADWHISSLTLVQIAEANFRKRLIEGGKTWQTSQTGIRFMQGLGPLAASVILLPDLIESLGGRQGDFVACLAAGELCMIGDSQNVKQICVMSEIALKFVTKASFLSMQPLRLLNKEWKIYEANKANDEYPFPQSGDEVKILKRALKMQGKI</sequence>
<protein>
    <submittedName>
        <fullName evidence="1">Uncharacterized protein</fullName>
    </submittedName>
</protein>
<dbReference type="Proteomes" id="UP001152795">
    <property type="component" value="Unassembled WGS sequence"/>
</dbReference>
<accession>A0A7D9I7G4</accession>
<reference evidence="1" key="1">
    <citation type="submission" date="2020-04" db="EMBL/GenBank/DDBJ databases">
        <authorList>
            <person name="Alioto T."/>
            <person name="Alioto T."/>
            <person name="Gomez Garrido J."/>
        </authorList>
    </citation>
    <scope>NUCLEOTIDE SEQUENCE</scope>
    <source>
        <strain evidence="1">A484AB</strain>
    </source>
</reference>
<dbReference type="OrthoDB" id="5963825at2759"/>
<keyword evidence="2" id="KW-1185">Reference proteome</keyword>
<name>A0A7D9I7G4_PARCT</name>
<proteinExistence type="predicted"/>
<dbReference type="AlphaFoldDB" id="A0A7D9I7G4"/>
<dbReference type="EMBL" id="CACRXK020004649">
    <property type="protein sequence ID" value="CAB4003515.1"/>
    <property type="molecule type" value="Genomic_DNA"/>
</dbReference>
<gene>
    <name evidence="1" type="ORF">PACLA_8A023734</name>
</gene>
<comment type="caution">
    <text evidence="1">The sequence shown here is derived from an EMBL/GenBank/DDBJ whole genome shotgun (WGS) entry which is preliminary data.</text>
</comment>
<evidence type="ECO:0000313" key="2">
    <source>
        <dbReference type="Proteomes" id="UP001152795"/>
    </source>
</evidence>
<evidence type="ECO:0000313" key="1">
    <source>
        <dbReference type="EMBL" id="CAB4003515.1"/>
    </source>
</evidence>